<evidence type="ECO:0000313" key="2">
    <source>
        <dbReference type="EMBL" id="QDZ22928.1"/>
    </source>
</evidence>
<dbReference type="Pfam" id="PF14593">
    <property type="entry name" value="PH_3"/>
    <property type="match status" value="1"/>
</dbReference>
<accession>A0A5B8MQF0</accession>
<reference evidence="2 3" key="1">
    <citation type="submission" date="2018-07" db="EMBL/GenBank/DDBJ databases">
        <title>The complete nuclear genome of the prasinophyte Chloropicon primus (CCMP1205).</title>
        <authorList>
            <person name="Pombert J.-F."/>
            <person name="Otis C."/>
            <person name="Turmel M."/>
            <person name="Lemieux C."/>
        </authorList>
    </citation>
    <scope>NUCLEOTIDE SEQUENCE [LARGE SCALE GENOMIC DNA]</scope>
    <source>
        <strain evidence="2 3">CCMP1205</strain>
    </source>
</reference>
<feature type="domain" description="PDK1-type PH" evidence="1">
    <location>
        <begin position="14"/>
        <end position="110"/>
    </location>
</feature>
<dbReference type="InterPro" id="IPR011993">
    <property type="entry name" value="PH-like_dom_sf"/>
</dbReference>
<name>A0A5B8MQF0_9CHLO</name>
<evidence type="ECO:0000313" key="3">
    <source>
        <dbReference type="Proteomes" id="UP000316726"/>
    </source>
</evidence>
<keyword evidence="3" id="KW-1185">Reference proteome</keyword>
<organism evidence="2 3">
    <name type="scientific">Chloropicon primus</name>
    <dbReference type="NCBI Taxonomy" id="1764295"/>
    <lineage>
        <taxon>Eukaryota</taxon>
        <taxon>Viridiplantae</taxon>
        <taxon>Chlorophyta</taxon>
        <taxon>Chloropicophyceae</taxon>
        <taxon>Chloropicales</taxon>
        <taxon>Chloropicaceae</taxon>
        <taxon>Chloropicon</taxon>
    </lineage>
</organism>
<protein>
    <recommendedName>
        <fullName evidence="1">PDK1-type PH domain-containing protein</fullName>
    </recommendedName>
</protein>
<gene>
    <name evidence="2" type="ORF">A3770_09p54460</name>
</gene>
<dbReference type="Proteomes" id="UP000316726">
    <property type="component" value="Chromosome 9"/>
</dbReference>
<dbReference type="EMBL" id="CP031042">
    <property type="protein sequence ID" value="QDZ22928.1"/>
    <property type="molecule type" value="Genomic_DNA"/>
</dbReference>
<dbReference type="SUPFAM" id="SSF50729">
    <property type="entry name" value="PH domain-like"/>
    <property type="match status" value="1"/>
</dbReference>
<dbReference type="AlphaFoldDB" id="A0A5B8MQF0"/>
<evidence type="ECO:0000259" key="1">
    <source>
        <dbReference type="Pfam" id="PF14593"/>
    </source>
</evidence>
<dbReference type="InterPro" id="IPR033931">
    <property type="entry name" value="PDK1-typ_PH"/>
</dbReference>
<dbReference type="Gene3D" id="2.30.29.30">
    <property type="entry name" value="Pleckstrin-homology domain (PH domain)/Phosphotyrosine-binding domain (PTB)"/>
    <property type="match status" value="1"/>
</dbReference>
<proteinExistence type="predicted"/>
<sequence length="124" mass="13922">MAHSAGSEYLKGVLEDGEAVVRFGEVTKRKAGIATGAFTCQKRLLVLTSKPRLLYFCVDSKVFKGELDEVVTCYKKTETKFVVKTTKKERIFETGEDTGDQSADAWCTQIRFDFAGTEHYGSRY</sequence>